<dbReference type="PANTHER" id="PTHR31210">
    <property type="entry name" value="OS06G0731900 PROTEIN"/>
    <property type="match status" value="1"/>
</dbReference>
<dbReference type="Pfam" id="PF05212">
    <property type="entry name" value="DUF707"/>
    <property type="match status" value="1"/>
</dbReference>
<gene>
    <name evidence="1" type="ORF">PIB30_117279</name>
</gene>
<comment type="caution">
    <text evidence="1">The sequence shown here is derived from an EMBL/GenBank/DDBJ whole genome shotgun (WGS) entry which is preliminary data.</text>
</comment>
<reference evidence="1 2" key="1">
    <citation type="journal article" date="2023" name="Plants (Basel)">
        <title>Bridging the Gap: Combining Genomics and Transcriptomics Approaches to Understand Stylosanthes scabra, an Orphan Legume from the Brazilian Caatinga.</title>
        <authorList>
            <person name="Ferreira-Neto J.R.C."/>
            <person name="da Silva M.D."/>
            <person name="Binneck E."/>
            <person name="de Melo N.F."/>
            <person name="da Silva R.H."/>
            <person name="de Melo A.L.T.M."/>
            <person name="Pandolfi V."/>
            <person name="Bustamante F.O."/>
            <person name="Brasileiro-Vidal A.C."/>
            <person name="Benko-Iseppon A.M."/>
        </authorList>
    </citation>
    <scope>NUCLEOTIDE SEQUENCE [LARGE SCALE GENOMIC DNA]</scope>
    <source>
        <tissue evidence="1">Leaves</tissue>
    </source>
</reference>
<dbReference type="InterPro" id="IPR007877">
    <property type="entry name" value="DUF707"/>
</dbReference>
<sequence length="117" mass="13719">MSIQVGVKQKEIVNKIVEKFPSSDFVVMLFHYDEVVDGWKNLAWSNRAIHVSAINQTKWWFAKRFLHPDIVADTSLLIDQHLCRIPRTTMVFHSYSSLTQLCREEEGRRNIGMQGLW</sequence>
<keyword evidence="2" id="KW-1185">Reference proteome</keyword>
<dbReference type="Proteomes" id="UP001341840">
    <property type="component" value="Unassembled WGS sequence"/>
</dbReference>
<evidence type="ECO:0000313" key="1">
    <source>
        <dbReference type="EMBL" id="MED6152428.1"/>
    </source>
</evidence>
<name>A0ABU6TXM1_9FABA</name>
<dbReference type="EMBL" id="JASCZI010092491">
    <property type="protein sequence ID" value="MED6152428.1"/>
    <property type="molecule type" value="Genomic_DNA"/>
</dbReference>
<organism evidence="1 2">
    <name type="scientific">Stylosanthes scabra</name>
    <dbReference type="NCBI Taxonomy" id="79078"/>
    <lineage>
        <taxon>Eukaryota</taxon>
        <taxon>Viridiplantae</taxon>
        <taxon>Streptophyta</taxon>
        <taxon>Embryophyta</taxon>
        <taxon>Tracheophyta</taxon>
        <taxon>Spermatophyta</taxon>
        <taxon>Magnoliopsida</taxon>
        <taxon>eudicotyledons</taxon>
        <taxon>Gunneridae</taxon>
        <taxon>Pentapetalae</taxon>
        <taxon>rosids</taxon>
        <taxon>fabids</taxon>
        <taxon>Fabales</taxon>
        <taxon>Fabaceae</taxon>
        <taxon>Papilionoideae</taxon>
        <taxon>50 kb inversion clade</taxon>
        <taxon>dalbergioids sensu lato</taxon>
        <taxon>Dalbergieae</taxon>
        <taxon>Pterocarpus clade</taxon>
        <taxon>Stylosanthes</taxon>
    </lineage>
</organism>
<proteinExistence type="predicted"/>
<accession>A0ABU6TXM1</accession>
<evidence type="ECO:0000313" key="2">
    <source>
        <dbReference type="Proteomes" id="UP001341840"/>
    </source>
</evidence>
<protein>
    <submittedName>
        <fullName evidence="1">Uncharacterized protein</fullName>
    </submittedName>
</protein>
<dbReference type="PANTHER" id="PTHR31210:SF11">
    <property type="entry name" value="KETOGLUTARATE REDUCTASE TRANS-SPLICING-LIKE PROTEIN, PUTATIVE (DUF707)-RELATED"/>
    <property type="match status" value="1"/>
</dbReference>